<evidence type="ECO:0000313" key="3">
    <source>
        <dbReference type="EMBL" id="MFC5826236.1"/>
    </source>
</evidence>
<feature type="compositionally biased region" description="Polar residues" evidence="1">
    <location>
        <begin position="199"/>
        <end position="208"/>
    </location>
</feature>
<keyword evidence="4" id="KW-1185">Reference proteome</keyword>
<protein>
    <submittedName>
        <fullName evidence="3">Uncharacterized protein</fullName>
    </submittedName>
</protein>
<evidence type="ECO:0000256" key="2">
    <source>
        <dbReference type="SAM" id="SignalP"/>
    </source>
</evidence>
<dbReference type="Proteomes" id="UP001596058">
    <property type="component" value="Unassembled WGS sequence"/>
</dbReference>
<reference evidence="4" key="1">
    <citation type="journal article" date="2019" name="Int. J. Syst. Evol. Microbiol.">
        <title>The Global Catalogue of Microorganisms (GCM) 10K type strain sequencing project: providing services to taxonomists for standard genome sequencing and annotation.</title>
        <authorList>
            <consortium name="The Broad Institute Genomics Platform"/>
            <consortium name="The Broad Institute Genome Sequencing Center for Infectious Disease"/>
            <person name="Wu L."/>
            <person name="Ma J."/>
        </authorList>
    </citation>
    <scope>NUCLEOTIDE SEQUENCE [LARGE SCALE GENOMIC DNA]</scope>
    <source>
        <strain evidence="4">CCUG 53903</strain>
    </source>
</reference>
<feature type="chain" id="PRO_5045692756" evidence="2">
    <location>
        <begin position="46"/>
        <end position="218"/>
    </location>
</feature>
<keyword evidence="2" id="KW-0732">Signal</keyword>
<sequence length="218" mass="23564">MRNKAHDRVIVEQLNRWRRRLAAFAGLAALLSGLAVVTTPGVANAADNGPVIPCPNYSDIVWRTVFVGRAPIYEGYRYSAVSAASTFNVSDARVVDNALDTPINATFTSAQSRTWRVQITATVGTAGELAKTLQASVSTQIVQERTTAIGVNASLVVAPHSRVTGEYGVYAFDVVYDVQTLRAWPAIPNRIQRCHDQGTQRGATNAPTISEGWRFSAS</sequence>
<dbReference type="EMBL" id="JBHSPA010000024">
    <property type="protein sequence ID" value="MFC5826236.1"/>
    <property type="molecule type" value="Genomic_DNA"/>
</dbReference>
<evidence type="ECO:0000256" key="1">
    <source>
        <dbReference type="SAM" id="MobiDB-lite"/>
    </source>
</evidence>
<feature type="signal peptide" evidence="2">
    <location>
        <begin position="1"/>
        <end position="45"/>
    </location>
</feature>
<feature type="region of interest" description="Disordered" evidence="1">
    <location>
        <begin position="196"/>
        <end position="218"/>
    </location>
</feature>
<proteinExistence type="predicted"/>
<gene>
    <name evidence="3" type="ORF">ACFPZ3_20415</name>
</gene>
<comment type="caution">
    <text evidence="3">The sequence shown here is derived from an EMBL/GenBank/DDBJ whole genome shotgun (WGS) entry which is preliminary data.</text>
</comment>
<organism evidence="3 4">
    <name type="scientific">Nonomuraea insulae</name>
    <dbReference type="NCBI Taxonomy" id="1616787"/>
    <lineage>
        <taxon>Bacteria</taxon>
        <taxon>Bacillati</taxon>
        <taxon>Actinomycetota</taxon>
        <taxon>Actinomycetes</taxon>
        <taxon>Streptosporangiales</taxon>
        <taxon>Streptosporangiaceae</taxon>
        <taxon>Nonomuraea</taxon>
    </lineage>
</organism>
<dbReference type="RefSeq" id="WP_379515752.1">
    <property type="nucleotide sequence ID" value="NZ_JBHSPA010000024.1"/>
</dbReference>
<evidence type="ECO:0000313" key="4">
    <source>
        <dbReference type="Proteomes" id="UP001596058"/>
    </source>
</evidence>
<accession>A0ABW1CN84</accession>
<name>A0ABW1CN84_9ACTN</name>